<sequence>MFRGISNGRVTVDVDKKLPQGTYYYVLEYTDASNQTHSEAGWLYIKR</sequence>
<protein>
    <submittedName>
        <fullName evidence="1">Uncharacterized protein</fullName>
    </submittedName>
</protein>
<dbReference type="AlphaFoldDB" id="A0A0B7H2P5"/>
<dbReference type="Pfam" id="PF13585">
    <property type="entry name" value="CHU_C"/>
    <property type="match status" value="1"/>
</dbReference>
<evidence type="ECO:0000313" key="2">
    <source>
        <dbReference type="Proteomes" id="UP000044026"/>
    </source>
</evidence>
<proteinExistence type="predicted"/>
<dbReference type="EMBL" id="CDOE01000043">
    <property type="protein sequence ID" value="CEN33856.1"/>
    <property type="molecule type" value="Genomic_DNA"/>
</dbReference>
<organism evidence="1 2">
    <name type="scientific">Capnocytophaga canimorsus</name>
    <dbReference type="NCBI Taxonomy" id="28188"/>
    <lineage>
        <taxon>Bacteria</taxon>
        <taxon>Pseudomonadati</taxon>
        <taxon>Bacteroidota</taxon>
        <taxon>Flavobacteriia</taxon>
        <taxon>Flavobacteriales</taxon>
        <taxon>Flavobacteriaceae</taxon>
        <taxon>Capnocytophaga</taxon>
    </lineage>
</organism>
<name>A0A0B7H2P5_9FLAO</name>
<evidence type="ECO:0000313" key="1">
    <source>
        <dbReference type="EMBL" id="CEN33856.1"/>
    </source>
</evidence>
<accession>A0A0B7H2P5</accession>
<dbReference type="Proteomes" id="UP000044026">
    <property type="component" value="Unassembled WGS sequence"/>
</dbReference>
<reference evidence="1 2" key="1">
    <citation type="submission" date="2015-01" db="EMBL/GenBank/DDBJ databases">
        <authorList>
            <person name="Xiang T."/>
            <person name="Song Y."/>
            <person name="Huang L."/>
            <person name="Wang B."/>
            <person name="Wu P."/>
        </authorList>
    </citation>
    <scope>NUCLEOTIDE SEQUENCE [LARGE SCALE GENOMIC DNA]</scope>
    <source>
        <strain evidence="1 2">Cc12</strain>
    </source>
</reference>
<gene>
    <name evidence="1" type="ORF">CCAN12_480005</name>
</gene>